<dbReference type="GO" id="GO:0016747">
    <property type="term" value="F:acyltransferase activity, transferring groups other than amino-acyl groups"/>
    <property type="evidence" value="ECO:0007669"/>
    <property type="project" value="InterPro"/>
</dbReference>
<dbReference type="Pfam" id="PF00583">
    <property type="entry name" value="Acetyltransf_1"/>
    <property type="match status" value="1"/>
</dbReference>
<dbReference type="OrthoDB" id="9789603at2"/>
<dbReference type="SUPFAM" id="SSF55729">
    <property type="entry name" value="Acyl-CoA N-acyltransferases (Nat)"/>
    <property type="match status" value="1"/>
</dbReference>
<dbReference type="PANTHER" id="PTHR43877">
    <property type="entry name" value="AMINOALKYLPHOSPHONATE N-ACETYLTRANSFERASE-RELATED-RELATED"/>
    <property type="match status" value="1"/>
</dbReference>
<evidence type="ECO:0000256" key="1">
    <source>
        <dbReference type="ARBA" id="ARBA00022679"/>
    </source>
</evidence>
<keyword evidence="1 4" id="KW-0808">Transferase</keyword>
<dbReference type="InterPro" id="IPR050832">
    <property type="entry name" value="Bact_Acetyltransf"/>
</dbReference>
<dbReference type="CDD" id="cd04301">
    <property type="entry name" value="NAT_SF"/>
    <property type="match status" value="1"/>
</dbReference>
<name>A0A1I6FU22_9RHOB</name>
<dbReference type="AlphaFoldDB" id="A0A1I6FU22"/>
<accession>A0A1I6FU22</accession>
<evidence type="ECO:0000313" key="5">
    <source>
        <dbReference type="Proteomes" id="UP000199658"/>
    </source>
</evidence>
<dbReference type="Proteomes" id="UP000199658">
    <property type="component" value="Unassembled WGS sequence"/>
</dbReference>
<evidence type="ECO:0000256" key="2">
    <source>
        <dbReference type="ARBA" id="ARBA00023315"/>
    </source>
</evidence>
<keyword evidence="2" id="KW-0012">Acyltransferase</keyword>
<feature type="domain" description="N-acetyltransferase" evidence="3">
    <location>
        <begin position="3"/>
        <end position="155"/>
    </location>
</feature>
<dbReference type="PROSITE" id="PS51186">
    <property type="entry name" value="GNAT"/>
    <property type="match status" value="1"/>
</dbReference>
<dbReference type="STRING" id="670154.SAMN04488002_0321"/>
<keyword evidence="5" id="KW-1185">Reference proteome</keyword>
<reference evidence="5" key="1">
    <citation type="submission" date="2016-10" db="EMBL/GenBank/DDBJ databases">
        <authorList>
            <person name="Varghese N."/>
            <person name="Submissions S."/>
        </authorList>
    </citation>
    <scope>NUCLEOTIDE SEQUENCE [LARGE SCALE GENOMIC DNA]</scope>
    <source>
        <strain evidence="5">DSM 26921</strain>
    </source>
</reference>
<proteinExistence type="predicted"/>
<gene>
    <name evidence="4" type="ORF">SAMN04488002_0321</name>
</gene>
<dbReference type="InterPro" id="IPR016181">
    <property type="entry name" value="Acyl_CoA_acyltransferase"/>
</dbReference>
<protein>
    <submittedName>
        <fullName evidence="4">Predicted N-acetyltransferase YhbS</fullName>
    </submittedName>
</protein>
<dbReference type="InterPro" id="IPR000182">
    <property type="entry name" value="GNAT_dom"/>
</dbReference>
<organism evidence="4 5">
    <name type="scientific">Litoreibacter janthinus</name>
    <dbReference type="NCBI Taxonomy" id="670154"/>
    <lineage>
        <taxon>Bacteria</taxon>
        <taxon>Pseudomonadati</taxon>
        <taxon>Pseudomonadota</taxon>
        <taxon>Alphaproteobacteria</taxon>
        <taxon>Rhodobacterales</taxon>
        <taxon>Roseobacteraceae</taxon>
        <taxon>Litoreibacter</taxon>
    </lineage>
</organism>
<dbReference type="EMBL" id="FOYO01000001">
    <property type="protein sequence ID" value="SFR33419.1"/>
    <property type="molecule type" value="Genomic_DNA"/>
</dbReference>
<evidence type="ECO:0000259" key="3">
    <source>
        <dbReference type="PROSITE" id="PS51186"/>
    </source>
</evidence>
<dbReference type="Gene3D" id="3.40.630.30">
    <property type="match status" value="1"/>
</dbReference>
<evidence type="ECO:0000313" key="4">
    <source>
        <dbReference type="EMBL" id="SFR33419.1"/>
    </source>
</evidence>
<sequence>MSAVFKAAPDYDPSALLTLIRLAFEEQKGRIDPPSSMNKLRPPDIAAHLAQEMVFVVEQEGAPVACLFGTRKPGALYVSKLSVRPDHRGGGLARALLNAAEGEARVQGLQHLELISRRELTDNHALFRHLGFEKFAEGSHPGYDTVTEFHFRKML</sequence>